<dbReference type="AlphaFoldDB" id="A0A1Z4BNE9"/>
<dbReference type="EMBL" id="CP022022">
    <property type="protein sequence ID" value="ASF42829.1"/>
    <property type="molecule type" value="Genomic_DNA"/>
</dbReference>
<evidence type="ECO:0000313" key="3">
    <source>
        <dbReference type="Proteomes" id="UP000197007"/>
    </source>
</evidence>
<evidence type="ECO:0000313" key="2">
    <source>
        <dbReference type="EMBL" id="ASF42829.1"/>
    </source>
</evidence>
<feature type="chain" id="PRO_5011625386" evidence="1">
    <location>
        <begin position="19"/>
        <end position="160"/>
    </location>
</feature>
<dbReference type="Pfam" id="PF20050">
    <property type="entry name" value="DUF6452"/>
    <property type="match status" value="1"/>
</dbReference>
<keyword evidence="3" id="KW-1185">Reference proteome</keyword>
<accession>A0A1Z4BNE9</accession>
<name>A0A1Z4BNE9_9FLAO</name>
<dbReference type="PROSITE" id="PS51257">
    <property type="entry name" value="PROKAR_LIPOPROTEIN"/>
    <property type="match status" value="1"/>
</dbReference>
<gene>
    <name evidence="2" type="ORF">CBG49_06930</name>
</gene>
<dbReference type="Proteomes" id="UP000197007">
    <property type="component" value="Chromosome"/>
</dbReference>
<protein>
    <submittedName>
        <fullName evidence="2">Uncharacterized protein</fullName>
    </submittedName>
</protein>
<dbReference type="InterPro" id="IPR045607">
    <property type="entry name" value="DUF6452"/>
</dbReference>
<proteinExistence type="predicted"/>
<keyword evidence="1" id="KW-0732">Signal</keyword>
<sequence>MKKNIFISFLILSLSALISCESDDLCDHNVNTPRLVVRFYNPNNTRTPFSVANLTVYGEGNTTPLVSNTTLDSLALPLRLESPTTYLFQTVVSGTTTSTATLTLTYTPKQSFVSKACGVKITYNTLSATIQDASNSWLKGLNIKNTTVDNEKRAHIHLYH</sequence>
<feature type="signal peptide" evidence="1">
    <location>
        <begin position="1"/>
        <end position="18"/>
    </location>
</feature>
<evidence type="ECO:0000256" key="1">
    <source>
        <dbReference type="SAM" id="SignalP"/>
    </source>
</evidence>
<dbReference type="KEGG" id="capn:CBG49_06930"/>
<organism evidence="2 3">
    <name type="scientific">Capnocytophaga endodontalis</name>
    <dbReference type="NCBI Taxonomy" id="2708117"/>
    <lineage>
        <taxon>Bacteria</taxon>
        <taxon>Pseudomonadati</taxon>
        <taxon>Bacteroidota</taxon>
        <taxon>Flavobacteriia</taxon>
        <taxon>Flavobacteriales</taxon>
        <taxon>Flavobacteriaceae</taxon>
        <taxon>Capnocytophaga</taxon>
    </lineage>
</organism>
<dbReference type="RefSeq" id="WP_009750664.1">
    <property type="nucleotide sequence ID" value="NZ_CP022022.1"/>
</dbReference>
<reference evidence="3" key="1">
    <citation type="submission" date="2017-06" db="EMBL/GenBank/DDBJ databases">
        <title>Complete genome sequence of Capnocytophaga sp. KCOM 1579 (=ChDC OS43) isolated from a human refractory periapical abscess lesion.</title>
        <authorList>
            <person name="Kook J.-K."/>
            <person name="Park S.-N."/>
            <person name="Lim Y.K."/>
            <person name="Roh H."/>
        </authorList>
    </citation>
    <scope>NUCLEOTIDE SEQUENCE [LARGE SCALE GENOMIC DNA]</scope>
    <source>
        <strain evidence="3">ChDC OS43</strain>
    </source>
</reference>